<dbReference type="EMBL" id="JAHFXF010000859">
    <property type="protein sequence ID" value="KAG9681668.1"/>
    <property type="molecule type" value="Genomic_DNA"/>
</dbReference>
<reference evidence="1" key="2">
    <citation type="submission" date="2021-08" db="EMBL/GenBank/DDBJ databases">
        <authorList>
            <person name="Gostincar C."/>
            <person name="Sun X."/>
            <person name="Song Z."/>
            <person name="Gunde-Cimerman N."/>
        </authorList>
    </citation>
    <scope>NUCLEOTIDE SEQUENCE</scope>
    <source>
        <strain evidence="1">EXF-9911</strain>
    </source>
</reference>
<proteinExistence type="predicted"/>
<reference evidence="1" key="1">
    <citation type="journal article" date="2021" name="J Fungi (Basel)">
        <title>Virulence traits and population genomics of the black yeast Aureobasidium melanogenum.</title>
        <authorList>
            <person name="Cernosa A."/>
            <person name="Sun X."/>
            <person name="Gostincar C."/>
            <person name="Fang C."/>
            <person name="Gunde-Cimerman N."/>
            <person name="Song Z."/>
        </authorList>
    </citation>
    <scope>NUCLEOTIDE SEQUENCE</scope>
    <source>
        <strain evidence="1">EXF-9911</strain>
    </source>
</reference>
<dbReference type="InterPro" id="IPR023213">
    <property type="entry name" value="CAT-like_dom_sf"/>
</dbReference>
<accession>A0A9P8E6N6</accession>
<name>A0A9P8E6N6_AURME</name>
<feature type="non-terminal residue" evidence="1">
    <location>
        <position position="142"/>
    </location>
</feature>
<protein>
    <submittedName>
        <fullName evidence="1">Uncharacterized protein</fullName>
    </submittedName>
</protein>
<sequence length="142" mass="16234">MVYATSCINIHETLATNSLTRIALAIRKAIIETDKHYIEPLVSLLNGIQSYDCIEPASFAGLMDTSVMTTSWFRIPFYDIQWGFMFGGGHCDRVRTVHEGFFNGSQVILPALPNNDMEVVIGLDQEHWERFERDELWARYAS</sequence>
<dbReference type="OrthoDB" id="1862401at2759"/>
<dbReference type="Gene3D" id="3.30.559.10">
    <property type="entry name" value="Chloramphenicol acetyltransferase-like domain"/>
    <property type="match status" value="1"/>
</dbReference>
<comment type="caution">
    <text evidence="1">The sequence shown here is derived from an EMBL/GenBank/DDBJ whole genome shotgun (WGS) entry which is preliminary data.</text>
</comment>
<organism evidence="1 2">
    <name type="scientific">Aureobasidium melanogenum</name>
    <name type="common">Aureobasidium pullulans var. melanogenum</name>
    <dbReference type="NCBI Taxonomy" id="46634"/>
    <lineage>
        <taxon>Eukaryota</taxon>
        <taxon>Fungi</taxon>
        <taxon>Dikarya</taxon>
        <taxon>Ascomycota</taxon>
        <taxon>Pezizomycotina</taxon>
        <taxon>Dothideomycetes</taxon>
        <taxon>Dothideomycetidae</taxon>
        <taxon>Dothideales</taxon>
        <taxon>Saccotheciaceae</taxon>
        <taxon>Aureobasidium</taxon>
    </lineage>
</organism>
<evidence type="ECO:0000313" key="1">
    <source>
        <dbReference type="EMBL" id="KAG9681668.1"/>
    </source>
</evidence>
<gene>
    <name evidence="1" type="ORF">KCU76_g14337</name>
</gene>
<evidence type="ECO:0000313" key="2">
    <source>
        <dbReference type="Proteomes" id="UP000779574"/>
    </source>
</evidence>
<dbReference type="AlphaFoldDB" id="A0A9P8E6N6"/>
<dbReference type="Proteomes" id="UP000779574">
    <property type="component" value="Unassembled WGS sequence"/>
</dbReference>